<sequence>MPRPVHDRKVKNRCAHAPPGHKHPWTRVEDRVEVFTVVPMPAPCRRVRRALPAAIPAPVAAHSRPPAAEARLSTRAAGSSPHVLATPEVVPP</sequence>
<name>A0ABN3JPL9_9ACTN</name>
<feature type="compositionally biased region" description="Basic residues" evidence="1">
    <location>
        <begin position="8"/>
        <end position="24"/>
    </location>
</feature>
<comment type="caution">
    <text evidence="2">The sequence shown here is derived from an EMBL/GenBank/DDBJ whole genome shotgun (WGS) entry which is preliminary data.</text>
</comment>
<keyword evidence="3" id="KW-1185">Reference proteome</keyword>
<reference evidence="2 3" key="1">
    <citation type="journal article" date="2019" name="Int. J. Syst. Evol. Microbiol.">
        <title>The Global Catalogue of Microorganisms (GCM) 10K type strain sequencing project: providing services to taxonomists for standard genome sequencing and annotation.</title>
        <authorList>
            <consortium name="The Broad Institute Genomics Platform"/>
            <consortium name="The Broad Institute Genome Sequencing Center for Infectious Disease"/>
            <person name="Wu L."/>
            <person name="Ma J."/>
        </authorList>
    </citation>
    <scope>NUCLEOTIDE SEQUENCE [LARGE SCALE GENOMIC DNA]</scope>
    <source>
        <strain evidence="2 3">JCM 6305</strain>
    </source>
</reference>
<feature type="region of interest" description="Disordered" evidence="1">
    <location>
        <begin position="1"/>
        <end position="24"/>
    </location>
</feature>
<dbReference type="EMBL" id="BAAASZ010000014">
    <property type="protein sequence ID" value="GAA2433832.1"/>
    <property type="molecule type" value="Genomic_DNA"/>
</dbReference>
<accession>A0ABN3JPL9</accession>
<evidence type="ECO:0000313" key="3">
    <source>
        <dbReference type="Proteomes" id="UP001501638"/>
    </source>
</evidence>
<organism evidence="2 3">
    <name type="scientific">Streptomyces macrosporus</name>
    <dbReference type="NCBI Taxonomy" id="44032"/>
    <lineage>
        <taxon>Bacteria</taxon>
        <taxon>Bacillati</taxon>
        <taxon>Actinomycetota</taxon>
        <taxon>Actinomycetes</taxon>
        <taxon>Kitasatosporales</taxon>
        <taxon>Streptomycetaceae</taxon>
        <taxon>Streptomyces</taxon>
    </lineage>
</organism>
<evidence type="ECO:0000256" key="1">
    <source>
        <dbReference type="SAM" id="MobiDB-lite"/>
    </source>
</evidence>
<dbReference type="Proteomes" id="UP001501638">
    <property type="component" value="Unassembled WGS sequence"/>
</dbReference>
<gene>
    <name evidence="2" type="ORF">GCM10010405_16050</name>
</gene>
<evidence type="ECO:0000313" key="2">
    <source>
        <dbReference type="EMBL" id="GAA2433832.1"/>
    </source>
</evidence>
<protein>
    <submittedName>
        <fullName evidence="2">Uncharacterized protein</fullName>
    </submittedName>
</protein>
<feature type="region of interest" description="Disordered" evidence="1">
    <location>
        <begin position="58"/>
        <end position="92"/>
    </location>
</feature>
<proteinExistence type="predicted"/>